<accession>A0ACC7MTQ6</accession>
<keyword evidence="2" id="KW-1185">Reference proteome</keyword>
<proteinExistence type="predicted"/>
<dbReference type="EMBL" id="JBJHQE010000025">
    <property type="protein sequence ID" value="MFK9081944.1"/>
    <property type="molecule type" value="Genomic_DNA"/>
</dbReference>
<name>A0ACC7MTQ6_9PSED</name>
<gene>
    <name evidence="1" type="ORF">ACJEBM_14795</name>
</gene>
<evidence type="ECO:0000313" key="2">
    <source>
        <dbReference type="Proteomes" id="UP001622950"/>
    </source>
</evidence>
<reference evidence="1" key="1">
    <citation type="submission" date="2024-11" db="EMBL/GenBank/DDBJ databases">
        <authorList>
            <person name="Lucas J.A."/>
        </authorList>
    </citation>
    <scope>NUCLEOTIDE SEQUENCE</scope>
    <source>
        <strain evidence="1">Z 8.8</strain>
    </source>
</reference>
<protein>
    <submittedName>
        <fullName evidence="1">Uncharacterized protein</fullName>
    </submittedName>
</protein>
<sequence length="92" mass="10437">MSNIDWSQLITGESKAAEAAQALVARQSEAENTWRTEEMDFIADQLIAIEDGDPSALSGTEREWRDYRIEVRAWKSGALHFPDFTERPVRPA</sequence>
<comment type="caution">
    <text evidence="1">The sequence shown here is derived from an EMBL/GenBank/DDBJ whole genome shotgun (WGS) entry which is preliminary data.</text>
</comment>
<dbReference type="Proteomes" id="UP001622950">
    <property type="component" value="Unassembled WGS sequence"/>
</dbReference>
<organism evidence="1 2">
    <name type="scientific">Pseudomonas neuropathica</name>
    <dbReference type="NCBI Taxonomy" id="2730425"/>
    <lineage>
        <taxon>Bacteria</taxon>
        <taxon>Pseudomonadati</taxon>
        <taxon>Pseudomonadota</taxon>
        <taxon>Gammaproteobacteria</taxon>
        <taxon>Pseudomonadales</taxon>
        <taxon>Pseudomonadaceae</taxon>
        <taxon>Pseudomonas</taxon>
    </lineage>
</organism>
<evidence type="ECO:0000313" key="1">
    <source>
        <dbReference type="EMBL" id="MFK9081944.1"/>
    </source>
</evidence>